<feature type="compositionally biased region" description="Low complexity" evidence="8">
    <location>
        <begin position="390"/>
        <end position="408"/>
    </location>
</feature>
<dbReference type="AlphaFoldDB" id="A0A8C5SWI0"/>
<dbReference type="InterPro" id="IPR043087">
    <property type="entry name" value="Eme1_nucdom_sub2"/>
</dbReference>
<keyword evidence="11" id="KW-1185">Reference proteome</keyword>
<dbReference type="SMART" id="SM00891">
    <property type="entry name" value="ERCC4"/>
    <property type="match status" value="1"/>
</dbReference>
<dbReference type="Proteomes" id="UP000694406">
    <property type="component" value="Unplaced"/>
</dbReference>
<dbReference type="GO" id="GO:0000712">
    <property type="term" value="P:resolution of meiotic recombination intermediates"/>
    <property type="evidence" value="ECO:0007669"/>
    <property type="project" value="TreeGrafter"/>
</dbReference>
<dbReference type="InterPro" id="IPR033310">
    <property type="entry name" value="Mms4/EME1/EME2"/>
</dbReference>
<evidence type="ECO:0000256" key="3">
    <source>
        <dbReference type="ARBA" id="ARBA00022763"/>
    </source>
</evidence>
<evidence type="ECO:0000256" key="4">
    <source>
        <dbReference type="ARBA" id="ARBA00023172"/>
    </source>
</evidence>
<dbReference type="GO" id="GO:0072429">
    <property type="term" value="P:response to intra-S DNA damage checkpoint signaling"/>
    <property type="evidence" value="ECO:0007669"/>
    <property type="project" value="Ensembl"/>
</dbReference>
<dbReference type="GO" id="GO:0031297">
    <property type="term" value="P:replication fork processing"/>
    <property type="evidence" value="ECO:0007669"/>
    <property type="project" value="Ensembl"/>
</dbReference>
<dbReference type="PANTHER" id="PTHR21077">
    <property type="entry name" value="EME1 PROTEIN"/>
    <property type="match status" value="1"/>
</dbReference>
<dbReference type="GO" id="GO:0048476">
    <property type="term" value="C:Holliday junction resolvase complex"/>
    <property type="evidence" value="ECO:0007669"/>
    <property type="project" value="Ensembl"/>
</dbReference>
<feature type="coiled-coil region" evidence="7">
    <location>
        <begin position="231"/>
        <end position="258"/>
    </location>
</feature>
<gene>
    <name evidence="10" type="primary">EME1</name>
</gene>
<evidence type="ECO:0000256" key="5">
    <source>
        <dbReference type="ARBA" id="ARBA00023204"/>
    </source>
</evidence>
<dbReference type="InterPro" id="IPR043086">
    <property type="entry name" value="EME1_nucdom_sub1"/>
</dbReference>
<sequence>MKLNIMFSELDESDCEELPVFFSVNKPPPDPQNCFRPSPENEVVVLFSSDSEDSFLCSPARKKPYGPCNSVKMAVSTDVRLQLSSESEEEEEEEEEILIPLAERLQRKLLVAGPMTTARSFTRIQTKSGQESTELNRPCVSDEEVVPTCWQEPLLADSDLQENVAPSTWELSESDQEVSSWDAKPQSLPQRPVCIPDKKMQDGTHQISLKSFPLQTSMRQNHQDLDKAFQAALQKSKEQRAQKQLQEQEKQRKAALAQLHKAQRPEQCLKHIQIVLDPGLLQINGADEILAALQSTESNYVIESQTVPCSITWRRKTGLMQAEKDNWMEEPNVLVPVLLPDFIAMIHNGKQARMEGPTETLQSFVVEITEKIPGKTLSLAVTELEKHFSSQKPKSQKKLQQPEQSSSKAQEEGKPRKQKEKAIPVSQLSRLDVEEALVELQLNTGVQVQVLASWKEFGEFASMFTKAVAEAPFKKEKNKTSFSFCLEGDWCRGVKVDRTGKGLLQVWKRQIQQFNRVSLEMANAIVARYPSPLLLMQAYDNHTSELERHDLLAEVPVRRGDGVTTTTRRVGPDLSKRIYLQMSSRNPDLSLDVTG</sequence>
<keyword evidence="5" id="KW-0234">DNA repair</keyword>
<keyword evidence="3" id="KW-0227">DNA damage</keyword>
<organism evidence="10 11">
    <name type="scientific">Laticauda laticaudata</name>
    <name type="common">Blue-ringed sea krait</name>
    <name type="synonym">Blue-lipped sea krait</name>
    <dbReference type="NCBI Taxonomy" id="8630"/>
    <lineage>
        <taxon>Eukaryota</taxon>
        <taxon>Metazoa</taxon>
        <taxon>Chordata</taxon>
        <taxon>Craniata</taxon>
        <taxon>Vertebrata</taxon>
        <taxon>Euteleostomi</taxon>
        <taxon>Lepidosauria</taxon>
        <taxon>Squamata</taxon>
        <taxon>Bifurcata</taxon>
        <taxon>Unidentata</taxon>
        <taxon>Episquamata</taxon>
        <taxon>Toxicofera</taxon>
        <taxon>Serpentes</taxon>
        <taxon>Colubroidea</taxon>
        <taxon>Elapidae</taxon>
        <taxon>Laticaudinae</taxon>
        <taxon>Laticauda</taxon>
    </lineage>
</organism>
<name>A0A8C5SWI0_LATLA</name>
<dbReference type="GO" id="GO:0008821">
    <property type="term" value="F:crossover junction DNA endonuclease activity"/>
    <property type="evidence" value="ECO:0007669"/>
    <property type="project" value="Ensembl"/>
</dbReference>
<feature type="region of interest" description="Disordered" evidence="8">
    <location>
        <begin position="388"/>
        <end position="423"/>
    </location>
</feature>
<dbReference type="Gene3D" id="4.10.800.30">
    <property type="entry name" value="ERCC4, Mus81-Eme1 complex, nuclease domain, subdomain 2"/>
    <property type="match status" value="1"/>
</dbReference>
<reference evidence="10" key="1">
    <citation type="submission" date="2025-08" db="UniProtKB">
        <authorList>
            <consortium name="Ensembl"/>
        </authorList>
    </citation>
    <scope>IDENTIFICATION</scope>
</reference>
<dbReference type="GO" id="GO:0003677">
    <property type="term" value="F:DNA binding"/>
    <property type="evidence" value="ECO:0007669"/>
    <property type="project" value="InterPro"/>
</dbReference>
<protein>
    <submittedName>
        <fullName evidence="10">Essential meiotic structure-specific endonuclease 1</fullName>
    </submittedName>
</protein>
<dbReference type="InterPro" id="IPR006166">
    <property type="entry name" value="ERCC4_domain"/>
</dbReference>
<evidence type="ECO:0000256" key="6">
    <source>
        <dbReference type="ARBA" id="ARBA00023242"/>
    </source>
</evidence>
<dbReference type="Pfam" id="PF02732">
    <property type="entry name" value="ERCC4"/>
    <property type="match status" value="1"/>
</dbReference>
<proteinExistence type="inferred from homology"/>
<comment type="subcellular location">
    <subcellularLocation>
        <location evidence="1">Nucleus</location>
    </subcellularLocation>
</comment>
<dbReference type="FunFam" id="3.40.1620.30:FF:000001">
    <property type="entry name" value="Essential meiotic structure-specific endonuclease 1"/>
    <property type="match status" value="1"/>
</dbReference>
<dbReference type="GeneTree" id="ENSGT00530000063937"/>
<feature type="domain" description="ERCC4" evidence="9">
    <location>
        <begin position="273"/>
        <end position="540"/>
    </location>
</feature>
<dbReference type="Pfam" id="PF21292">
    <property type="entry name" value="EME1-MUS81_C"/>
    <property type="match status" value="1"/>
</dbReference>
<evidence type="ECO:0000256" key="2">
    <source>
        <dbReference type="ARBA" id="ARBA00005313"/>
    </source>
</evidence>
<keyword evidence="6" id="KW-0539">Nucleus</keyword>
<evidence type="ECO:0000259" key="9">
    <source>
        <dbReference type="SMART" id="SM00891"/>
    </source>
</evidence>
<evidence type="ECO:0000313" key="10">
    <source>
        <dbReference type="Ensembl" id="ENSLLTP00000021709.1"/>
    </source>
</evidence>
<evidence type="ECO:0000256" key="7">
    <source>
        <dbReference type="SAM" id="Coils"/>
    </source>
</evidence>
<dbReference type="Gene3D" id="1.10.150.670">
    <property type="entry name" value="Crossover junction endonuclease EME1, DNA-binding domain"/>
    <property type="match status" value="1"/>
</dbReference>
<dbReference type="InterPro" id="IPR042530">
    <property type="entry name" value="EME1/EME2_C"/>
</dbReference>
<evidence type="ECO:0000256" key="1">
    <source>
        <dbReference type="ARBA" id="ARBA00004123"/>
    </source>
</evidence>
<dbReference type="GO" id="GO:0000228">
    <property type="term" value="C:nuclear chromosome"/>
    <property type="evidence" value="ECO:0007669"/>
    <property type="project" value="Ensembl"/>
</dbReference>
<evidence type="ECO:0000256" key="8">
    <source>
        <dbReference type="SAM" id="MobiDB-lite"/>
    </source>
</evidence>
<comment type="similarity">
    <text evidence="2">Belongs to the EME1/MMS4 family.</text>
</comment>
<reference evidence="10" key="2">
    <citation type="submission" date="2025-09" db="UniProtKB">
        <authorList>
            <consortium name="Ensembl"/>
        </authorList>
    </citation>
    <scope>IDENTIFICATION</scope>
</reference>
<dbReference type="Gene3D" id="3.40.1620.30">
    <property type="entry name" value="ERCC4, Mus81-Eme1 complex, nuclease domain, subdomain 1"/>
    <property type="match status" value="1"/>
</dbReference>
<dbReference type="GO" id="GO:0006302">
    <property type="term" value="P:double-strand break repair"/>
    <property type="evidence" value="ECO:0007669"/>
    <property type="project" value="Ensembl"/>
</dbReference>
<dbReference type="FunFam" id="1.10.150.670:FF:000002">
    <property type="entry name" value="Crossover junction endonuclease EME1"/>
    <property type="match status" value="1"/>
</dbReference>
<keyword evidence="7" id="KW-0175">Coiled coil</keyword>
<dbReference type="GO" id="GO:0071140">
    <property type="term" value="P:resolution of mitotic recombination intermediates"/>
    <property type="evidence" value="ECO:0007669"/>
    <property type="project" value="Ensembl"/>
</dbReference>
<dbReference type="PANTHER" id="PTHR21077:SF7">
    <property type="entry name" value="CROSSOVER JUNCTION ENDONUCLEASE EME1"/>
    <property type="match status" value="1"/>
</dbReference>
<evidence type="ECO:0000313" key="11">
    <source>
        <dbReference type="Proteomes" id="UP000694406"/>
    </source>
</evidence>
<accession>A0A8C5SWI0</accession>
<dbReference type="Ensembl" id="ENSLLTT00000022514.1">
    <property type="protein sequence ID" value="ENSLLTP00000021709.1"/>
    <property type="gene ID" value="ENSLLTG00000016194.1"/>
</dbReference>
<dbReference type="GO" id="GO:0031573">
    <property type="term" value="P:mitotic intra-S DNA damage checkpoint signaling"/>
    <property type="evidence" value="ECO:0007669"/>
    <property type="project" value="TreeGrafter"/>
</dbReference>
<keyword evidence="4" id="KW-0233">DNA recombination</keyword>
<feature type="region of interest" description="Disordered" evidence="8">
    <location>
        <begin position="170"/>
        <end position="190"/>
    </location>
</feature>